<gene>
    <name evidence="1" type="ORF">LSH36_206g04013</name>
</gene>
<accession>A0AAD9JPD0</accession>
<dbReference type="AlphaFoldDB" id="A0AAD9JPD0"/>
<dbReference type="PANTHER" id="PTHR16049:SF8">
    <property type="entry name" value="IQ DOMAIN-CONTAINING PROTEIN C"/>
    <property type="match status" value="1"/>
</dbReference>
<dbReference type="InterPro" id="IPR042506">
    <property type="entry name" value="IQCC"/>
</dbReference>
<name>A0AAD9JPD0_9ANNE</name>
<dbReference type="EMBL" id="JAODUP010000206">
    <property type="protein sequence ID" value="KAK2156747.1"/>
    <property type="molecule type" value="Genomic_DNA"/>
</dbReference>
<sequence length="228" mass="26178">MEIYLDDRVIVLDEIALRKAQAAWRGAVVRMRMKTLKMTFEEIFHAIEDDSSKDPWSSGYLQKIWTENAALWKPHKNLITAKLIQDSDVLDTDVKHVNNNRLCAVEGKHLLVISDATNDDNPTAGSSVCKTELNVTDKMVEVSSVEQNLLVNNFERPVTDNKMSQVFEDDPSKLGNETSVWESLEVASEEYSNVDTEEQRKQIVMELLWIQQAINSRKQYLQMKKQMS</sequence>
<dbReference type="PROSITE" id="PS50096">
    <property type="entry name" value="IQ"/>
    <property type="match status" value="1"/>
</dbReference>
<dbReference type="PANTHER" id="PTHR16049">
    <property type="entry name" value="IQ DOMAIN-CONTAINING PROTEIN C"/>
    <property type="match status" value="1"/>
</dbReference>
<protein>
    <submittedName>
        <fullName evidence="1">Uncharacterized protein</fullName>
    </submittedName>
</protein>
<reference evidence="1" key="1">
    <citation type="journal article" date="2023" name="Mol. Biol. Evol.">
        <title>Third-Generation Sequencing Reveals the Adaptive Role of the Epigenome in Three Deep-Sea Polychaetes.</title>
        <authorList>
            <person name="Perez M."/>
            <person name="Aroh O."/>
            <person name="Sun Y."/>
            <person name="Lan Y."/>
            <person name="Juniper S.K."/>
            <person name="Young C.R."/>
            <person name="Angers B."/>
            <person name="Qian P.Y."/>
        </authorList>
    </citation>
    <scope>NUCLEOTIDE SEQUENCE</scope>
    <source>
        <strain evidence="1">P08H-3</strain>
    </source>
</reference>
<proteinExistence type="predicted"/>
<evidence type="ECO:0000313" key="1">
    <source>
        <dbReference type="EMBL" id="KAK2156747.1"/>
    </source>
</evidence>
<dbReference type="Proteomes" id="UP001208570">
    <property type="component" value="Unassembled WGS sequence"/>
</dbReference>
<evidence type="ECO:0000313" key="2">
    <source>
        <dbReference type="Proteomes" id="UP001208570"/>
    </source>
</evidence>
<keyword evidence="2" id="KW-1185">Reference proteome</keyword>
<comment type="caution">
    <text evidence="1">The sequence shown here is derived from an EMBL/GenBank/DDBJ whole genome shotgun (WGS) entry which is preliminary data.</text>
</comment>
<organism evidence="1 2">
    <name type="scientific">Paralvinella palmiformis</name>
    <dbReference type="NCBI Taxonomy" id="53620"/>
    <lineage>
        <taxon>Eukaryota</taxon>
        <taxon>Metazoa</taxon>
        <taxon>Spiralia</taxon>
        <taxon>Lophotrochozoa</taxon>
        <taxon>Annelida</taxon>
        <taxon>Polychaeta</taxon>
        <taxon>Sedentaria</taxon>
        <taxon>Canalipalpata</taxon>
        <taxon>Terebellida</taxon>
        <taxon>Terebelliformia</taxon>
        <taxon>Alvinellidae</taxon>
        <taxon>Paralvinella</taxon>
    </lineage>
</organism>